<accession>A0AAX6FZ28</accession>
<sequence length="50" mass="5645">MPISQSCLHPQANISIQVDPQIFLYFRSPKQGKFTWGCSIFFMGQSPKPG</sequence>
<evidence type="ECO:0000313" key="2">
    <source>
        <dbReference type="Proteomes" id="UP001140949"/>
    </source>
</evidence>
<comment type="caution">
    <text evidence="1">The sequence shown here is derived from an EMBL/GenBank/DDBJ whole genome shotgun (WGS) entry which is preliminary data.</text>
</comment>
<reference evidence="1" key="1">
    <citation type="journal article" date="2023" name="GigaByte">
        <title>Genome assembly of the bearded iris, Iris pallida Lam.</title>
        <authorList>
            <person name="Bruccoleri R.E."/>
            <person name="Oakeley E.J."/>
            <person name="Faust A.M.E."/>
            <person name="Altorfer M."/>
            <person name="Dessus-Babus S."/>
            <person name="Burckhardt D."/>
            <person name="Oertli M."/>
            <person name="Naumann U."/>
            <person name="Petersen F."/>
            <person name="Wong J."/>
        </authorList>
    </citation>
    <scope>NUCLEOTIDE SEQUENCE</scope>
    <source>
        <strain evidence="1">GSM-AAB239-AS_SAM_17_03QT</strain>
    </source>
</reference>
<protein>
    <submittedName>
        <fullName evidence="1">Uncharacterized protein</fullName>
    </submittedName>
</protein>
<keyword evidence="2" id="KW-1185">Reference proteome</keyword>
<proteinExistence type="predicted"/>
<reference evidence="1" key="2">
    <citation type="submission" date="2023-04" db="EMBL/GenBank/DDBJ databases">
        <authorList>
            <person name="Bruccoleri R.E."/>
            <person name="Oakeley E.J."/>
            <person name="Faust A.-M."/>
            <person name="Dessus-Babus S."/>
            <person name="Altorfer M."/>
            <person name="Burckhardt D."/>
            <person name="Oertli M."/>
            <person name="Naumann U."/>
            <person name="Petersen F."/>
            <person name="Wong J."/>
        </authorList>
    </citation>
    <scope>NUCLEOTIDE SEQUENCE</scope>
    <source>
        <strain evidence="1">GSM-AAB239-AS_SAM_17_03QT</strain>
        <tissue evidence="1">Leaf</tissue>
    </source>
</reference>
<dbReference type="AlphaFoldDB" id="A0AAX6FZ28"/>
<name>A0AAX6FZ28_IRIPA</name>
<organism evidence="1 2">
    <name type="scientific">Iris pallida</name>
    <name type="common">Sweet iris</name>
    <dbReference type="NCBI Taxonomy" id="29817"/>
    <lineage>
        <taxon>Eukaryota</taxon>
        <taxon>Viridiplantae</taxon>
        <taxon>Streptophyta</taxon>
        <taxon>Embryophyta</taxon>
        <taxon>Tracheophyta</taxon>
        <taxon>Spermatophyta</taxon>
        <taxon>Magnoliopsida</taxon>
        <taxon>Liliopsida</taxon>
        <taxon>Asparagales</taxon>
        <taxon>Iridaceae</taxon>
        <taxon>Iridoideae</taxon>
        <taxon>Irideae</taxon>
        <taxon>Iris</taxon>
    </lineage>
</organism>
<dbReference type="Proteomes" id="UP001140949">
    <property type="component" value="Unassembled WGS sequence"/>
</dbReference>
<dbReference type="EMBL" id="JANAVB010024994">
    <property type="protein sequence ID" value="KAJ6821709.1"/>
    <property type="molecule type" value="Genomic_DNA"/>
</dbReference>
<gene>
    <name evidence="1" type="ORF">M6B38_390745</name>
</gene>
<evidence type="ECO:0000313" key="1">
    <source>
        <dbReference type="EMBL" id="KAJ6821709.1"/>
    </source>
</evidence>